<protein>
    <recommendedName>
        <fullName evidence="3">KfrA N-terminal DNA-binding domain-containing protein</fullName>
    </recommendedName>
</protein>
<reference evidence="2" key="1">
    <citation type="journal article" date="2019" name="Int. J. Syst. Evol. Microbiol.">
        <title>The Global Catalogue of Microorganisms (GCM) 10K type strain sequencing project: providing services to taxonomists for standard genome sequencing and annotation.</title>
        <authorList>
            <consortium name="The Broad Institute Genomics Platform"/>
            <consortium name="The Broad Institute Genome Sequencing Center for Infectious Disease"/>
            <person name="Wu L."/>
            <person name="Ma J."/>
        </authorList>
    </citation>
    <scope>NUCLEOTIDE SEQUENCE [LARGE SCALE GENOMIC DNA]</scope>
    <source>
        <strain evidence="2">JCM 17110</strain>
    </source>
</reference>
<dbReference type="RefSeq" id="WP_344956359.1">
    <property type="nucleotide sequence ID" value="NZ_BAABCX010000001.1"/>
</dbReference>
<keyword evidence="2" id="KW-1185">Reference proteome</keyword>
<evidence type="ECO:0008006" key="3">
    <source>
        <dbReference type="Google" id="ProtNLM"/>
    </source>
</evidence>
<gene>
    <name evidence="1" type="ORF">GCM10022394_14830</name>
</gene>
<name>A0ABP6VNE3_9GAMM</name>
<organism evidence="1 2">
    <name type="scientific">Zobellella aerophila</name>
    <dbReference type="NCBI Taxonomy" id="870480"/>
    <lineage>
        <taxon>Bacteria</taxon>
        <taxon>Pseudomonadati</taxon>
        <taxon>Pseudomonadota</taxon>
        <taxon>Gammaproteobacteria</taxon>
        <taxon>Aeromonadales</taxon>
        <taxon>Aeromonadaceae</taxon>
        <taxon>Zobellella</taxon>
    </lineage>
</organism>
<dbReference type="EMBL" id="BAABCX010000001">
    <property type="protein sequence ID" value="GAA3536257.1"/>
    <property type="molecule type" value="Genomic_DNA"/>
</dbReference>
<proteinExistence type="predicted"/>
<sequence length="92" mass="9806">MSSQDIIAAIHSLISEGKSVSTAAVRARMSGPVNMASLIQLVNQYKQSPASLAPMTEQTQTKAAQQASQEQRINALEERVARLEQLLAGKAG</sequence>
<evidence type="ECO:0000313" key="1">
    <source>
        <dbReference type="EMBL" id="GAA3536257.1"/>
    </source>
</evidence>
<accession>A0ABP6VNE3</accession>
<dbReference type="Proteomes" id="UP001500795">
    <property type="component" value="Unassembled WGS sequence"/>
</dbReference>
<evidence type="ECO:0000313" key="2">
    <source>
        <dbReference type="Proteomes" id="UP001500795"/>
    </source>
</evidence>
<comment type="caution">
    <text evidence="1">The sequence shown here is derived from an EMBL/GenBank/DDBJ whole genome shotgun (WGS) entry which is preliminary data.</text>
</comment>